<dbReference type="AlphaFoldDB" id="A0A1R2CHU7"/>
<evidence type="ECO:0000313" key="4">
    <source>
        <dbReference type="Proteomes" id="UP000187209"/>
    </source>
</evidence>
<comment type="caution">
    <text evidence="3">The sequence shown here is derived from an EMBL/GenBank/DDBJ whole genome shotgun (WGS) entry which is preliminary data.</text>
</comment>
<dbReference type="PROSITE" id="PS00061">
    <property type="entry name" value="ADH_SHORT"/>
    <property type="match status" value="1"/>
</dbReference>
<dbReference type="InterPro" id="IPR036291">
    <property type="entry name" value="NAD(P)-bd_dom_sf"/>
</dbReference>
<reference evidence="3 4" key="1">
    <citation type="submission" date="2016-11" db="EMBL/GenBank/DDBJ databases">
        <title>The macronuclear genome of Stentor coeruleus: a giant cell with tiny introns.</title>
        <authorList>
            <person name="Slabodnick M."/>
            <person name="Ruby J.G."/>
            <person name="Reiff S.B."/>
            <person name="Swart E.C."/>
            <person name="Gosai S."/>
            <person name="Prabakaran S."/>
            <person name="Witkowska E."/>
            <person name="Larue G.E."/>
            <person name="Fisher S."/>
            <person name="Freeman R.M."/>
            <person name="Gunawardena J."/>
            <person name="Chu W."/>
            <person name="Stover N.A."/>
            <person name="Gregory B.D."/>
            <person name="Nowacki M."/>
            <person name="Derisi J."/>
            <person name="Roy S.W."/>
            <person name="Marshall W.F."/>
            <person name="Sood P."/>
        </authorList>
    </citation>
    <scope>NUCLEOTIDE SEQUENCE [LARGE SCALE GENOMIC DNA]</scope>
    <source>
        <strain evidence="3">WM001</strain>
    </source>
</reference>
<evidence type="ECO:0000256" key="1">
    <source>
        <dbReference type="ARBA" id="ARBA00023002"/>
    </source>
</evidence>
<gene>
    <name evidence="3" type="ORF">SteCoe_9568</name>
</gene>
<keyword evidence="4" id="KW-1185">Reference proteome</keyword>
<dbReference type="PANTHER" id="PTHR43658:SF8">
    <property type="entry name" value="17-BETA-HYDROXYSTEROID DEHYDROGENASE 14-RELATED"/>
    <property type="match status" value="1"/>
</dbReference>
<accession>A0A1R2CHU7</accession>
<dbReference type="InterPro" id="IPR020904">
    <property type="entry name" value="Sc_DH/Rdtase_CS"/>
</dbReference>
<protein>
    <submittedName>
        <fullName evidence="3">Uncharacterized protein</fullName>
    </submittedName>
</protein>
<dbReference type="Proteomes" id="UP000187209">
    <property type="component" value="Unassembled WGS sequence"/>
</dbReference>
<dbReference type="PANTHER" id="PTHR43658">
    <property type="entry name" value="SHORT-CHAIN DEHYDROGENASE/REDUCTASE"/>
    <property type="match status" value="1"/>
</dbReference>
<dbReference type="PRINTS" id="PR00081">
    <property type="entry name" value="GDHRDH"/>
</dbReference>
<proteinExistence type="inferred from homology"/>
<dbReference type="OrthoDB" id="1274115at2759"/>
<dbReference type="GO" id="GO:0016491">
    <property type="term" value="F:oxidoreductase activity"/>
    <property type="evidence" value="ECO:0007669"/>
    <property type="project" value="UniProtKB-KW"/>
</dbReference>
<keyword evidence="1" id="KW-0560">Oxidoreductase</keyword>
<dbReference type="EMBL" id="MPUH01000149">
    <property type="protein sequence ID" value="OMJ88525.1"/>
    <property type="molecule type" value="Genomic_DNA"/>
</dbReference>
<dbReference type="PRINTS" id="PR00080">
    <property type="entry name" value="SDRFAMILY"/>
</dbReference>
<comment type="similarity">
    <text evidence="2">Belongs to the short-chain dehydrogenases/reductases (SDR) family.</text>
</comment>
<dbReference type="InterPro" id="IPR002347">
    <property type="entry name" value="SDR_fam"/>
</dbReference>
<sequence>MSQTAIVTGGGSGIGLGITKALLSKGYKVSVWDLSCILSHENLLYCKVDVTKTQTITQALEKTLSAFGKISVLVNSAGIAIACPVITLNSVHSLEDFERVLHVNIIGMFDVCRQVARHMVDGVIINISSINAYEGTRVISAYSASKGAVNGLTLPMARDLAQYGIRVVGICPGLIETPMGMLIKEVNRNIYIKETLSKRMGTTEELAHAVMFVIENKYMNGVNFRIDSGGINPHI</sequence>
<name>A0A1R2CHU7_9CILI</name>
<evidence type="ECO:0000313" key="3">
    <source>
        <dbReference type="EMBL" id="OMJ88525.1"/>
    </source>
</evidence>
<dbReference type="FunFam" id="3.40.50.720:FF:000084">
    <property type="entry name" value="Short-chain dehydrogenase reductase"/>
    <property type="match status" value="1"/>
</dbReference>
<dbReference type="Gene3D" id="3.40.50.720">
    <property type="entry name" value="NAD(P)-binding Rossmann-like Domain"/>
    <property type="match status" value="1"/>
</dbReference>
<evidence type="ECO:0000256" key="2">
    <source>
        <dbReference type="RuleBase" id="RU000363"/>
    </source>
</evidence>
<organism evidence="3 4">
    <name type="scientific">Stentor coeruleus</name>
    <dbReference type="NCBI Taxonomy" id="5963"/>
    <lineage>
        <taxon>Eukaryota</taxon>
        <taxon>Sar</taxon>
        <taxon>Alveolata</taxon>
        <taxon>Ciliophora</taxon>
        <taxon>Postciliodesmatophora</taxon>
        <taxon>Heterotrichea</taxon>
        <taxon>Heterotrichida</taxon>
        <taxon>Stentoridae</taxon>
        <taxon>Stentor</taxon>
    </lineage>
</organism>
<dbReference type="SUPFAM" id="SSF51735">
    <property type="entry name" value="NAD(P)-binding Rossmann-fold domains"/>
    <property type="match status" value="1"/>
</dbReference>
<dbReference type="Pfam" id="PF00106">
    <property type="entry name" value="adh_short"/>
    <property type="match status" value="1"/>
</dbReference>